<dbReference type="GO" id="GO:0009380">
    <property type="term" value="C:excinuclease repair complex"/>
    <property type="evidence" value="ECO:0007669"/>
    <property type="project" value="InterPro"/>
</dbReference>
<dbReference type="GO" id="GO:0003677">
    <property type="term" value="F:DNA binding"/>
    <property type="evidence" value="ECO:0007669"/>
    <property type="project" value="InterPro"/>
</dbReference>
<reference evidence="1 2" key="1">
    <citation type="journal article" date="2018" name="Nat. Biotechnol.">
        <title>A standardized bacterial taxonomy based on genome phylogeny substantially revises the tree of life.</title>
        <authorList>
            <person name="Parks D.H."/>
            <person name="Chuvochina M."/>
            <person name="Waite D.W."/>
            <person name="Rinke C."/>
            <person name="Skarshewski A."/>
            <person name="Chaumeil P.A."/>
            <person name="Hugenholtz P."/>
        </authorList>
    </citation>
    <scope>NUCLEOTIDE SEQUENCE [LARGE SCALE GENOMIC DNA]</scope>
    <source>
        <strain evidence="1">UBA8733</strain>
    </source>
</reference>
<sequence>LPAVKIYANSHYVTPRPTLNQAIEQIKAELKSTIAHFEKHGKLLEAQRIEQRVQYDIEMLAATGSCNGIENYSRYLTGRKPGEPPPTMFEYLPDNALVFCDESHQTVPQIGAMFKGDFSRKSTLAEYGFRLPSCLDNRPLKFEEWD</sequence>
<organism evidence="1 2">
    <name type="scientific">Hyphomonas adhaerens</name>
    <dbReference type="NCBI Taxonomy" id="81029"/>
    <lineage>
        <taxon>Bacteria</taxon>
        <taxon>Pseudomonadati</taxon>
        <taxon>Pseudomonadota</taxon>
        <taxon>Alphaproteobacteria</taxon>
        <taxon>Hyphomonadales</taxon>
        <taxon>Hyphomonadaceae</taxon>
        <taxon>Hyphomonas</taxon>
    </lineage>
</organism>
<dbReference type="SUPFAM" id="SSF52540">
    <property type="entry name" value="P-loop containing nucleoside triphosphate hydrolases"/>
    <property type="match status" value="1"/>
</dbReference>
<dbReference type="AlphaFoldDB" id="A0A3B9GTF4"/>
<dbReference type="Gene3D" id="3.40.50.300">
    <property type="entry name" value="P-loop containing nucleotide triphosphate hydrolases"/>
    <property type="match status" value="1"/>
</dbReference>
<feature type="non-terminal residue" evidence="1">
    <location>
        <position position="146"/>
    </location>
</feature>
<dbReference type="PANTHER" id="PTHR24029:SF0">
    <property type="entry name" value="UVRABC SYSTEM PROTEIN B"/>
    <property type="match status" value="1"/>
</dbReference>
<dbReference type="InterPro" id="IPR027417">
    <property type="entry name" value="P-loop_NTPase"/>
</dbReference>
<protein>
    <submittedName>
        <fullName evidence="1">Excinuclease ABC subunit UvrB</fullName>
    </submittedName>
</protein>
<evidence type="ECO:0000313" key="2">
    <source>
        <dbReference type="Proteomes" id="UP000259610"/>
    </source>
</evidence>
<dbReference type="Gene3D" id="6.10.140.240">
    <property type="match status" value="1"/>
</dbReference>
<name>A0A3B9GTF4_9PROT</name>
<dbReference type="InterPro" id="IPR004807">
    <property type="entry name" value="UvrB"/>
</dbReference>
<feature type="non-terminal residue" evidence="1">
    <location>
        <position position="1"/>
    </location>
</feature>
<dbReference type="GO" id="GO:0006289">
    <property type="term" value="P:nucleotide-excision repair"/>
    <property type="evidence" value="ECO:0007669"/>
    <property type="project" value="InterPro"/>
</dbReference>
<dbReference type="GO" id="GO:0005524">
    <property type="term" value="F:ATP binding"/>
    <property type="evidence" value="ECO:0007669"/>
    <property type="project" value="InterPro"/>
</dbReference>
<dbReference type="GO" id="GO:0016887">
    <property type="term" value="F:ATP hydrolysis activity"/>
    <property type="evidence" value="ECO:0007669"/>
    <property type="project" value="InterPro"/>
</dbReference>
<dbReference type="EMBL" id="DMAN01000013">
    <property type="protein sequence ID" value="HAE25638.1"/>
    <property type="molecule type" value="Genomic_DNA"/>
</dbReference>
<dbReference type="PANTHER" id="PTHR24029">
    <property type="entry name" value="UVRABC SYSTEM PROTEIN B"/>
    <property type="match status" value="1"/>
</dbReference>
<gene>
    <name evidence="1" type="ORF">DCG58_00615</name>
</gene>
<accession>A0A3B9GTF4</accession>
<proteinExistence type="predicted"/>
<comment type="caution">
    <text evidence="1">The sequence shown here is derived from an EMBL/GenBank/DDBJ whole genome shotgun (WGS) entry which is preliminary data.</text>
</comment>
<dbReference type="Proteomes" id="UP000259610">
    <property type="component" value="Unassembled WGS sequence"/>
</dbReference>
<evidence type="ECO:0000313" key="1">
    <source>
        <dbReference type="EMBL" id="HAE25638.1"/>
    </source>
</evidence>